<dbReference type="PANTHER" id="PTHR35936">
    <property type="entry name" value="MEMBRANE-BOUND LYTIC MUREIN TRANSGLYCOSYLASE F"/>
    <property type="match status" value="1"/>
</dbReference>
<dbReference type="PANTHER" id="PTHR35936:SF17">
    <property type="entry name" value="ARGININE-BINDING EXTRACELLULAR PROTEIN ARTP"/>
    <property type="match status" value="1"/>
</dbReference>
<keyword evidence="8" id="KW-1185">Reference proteome</keyword>
<feature type="chain" id="PRO_5046463574" evidence="5">
    <location>
        <begin position="23"/>
        <end position="277"/>
    </location>
</feature>
<dbReference type="InterPro" id="IPR001638">
    <property type="entry name" value="Solute-binding_3/MltF_N"/>
</dbReference>
<comment type="caution">
    <text evidence="7">The sequence shown here is derived from an EMBL/GenBank/DDBJ whole genome shotgun (WGS) entry which is preliminary data.</text>
</comment>
<protein>
    <submittedName>
        <fullName evidence="7">Transporter substrate-binding domain-containing protein</fullName>
    </submittedName>
</protein>
<dbReference type="InterPro" id="IPR018313">
    <property type="entry name" value="SBP_3_CS"/>
</dbReference>
<accession>A0ABS1TCY0</accession>
<evidence type="ECO:0000313" key="7">
    <source>
        <dbReference type="EMBL" id="MBL4937209.1"/>
    </source>
</evidence>
<dbReference type="PROSITE" id="PS01039">
    <property type="entry name" value="SBP_BACTERIAL_3"/>
    <property type="match status" value="1"/>
</dbReference>
<dbReference type="Proteomes" id="UP000632377">
    <property type="component" value="Unassembled WGS sequence"/>
</dbReference>
<proteinExistence type="inferred from homology"/>
<evidence type="ECO:0000256" key="2">
    <source>
        <dbReference type="ARBA" id="ARBA00010333"/>
    </source>
</evidence>
<dbReference type="SUPFAM" id="SSF53850">
    <property type="entry name" value="Periplasmic binding protein-like II"/>
    <property type="match status" value="1"/>
</dbReference>
<feature type="domain" description="Solute-binding protein family 3/N-terminal" evidence="6">
    <location>
        <begin position="50"/>
        <end position="271"/>
    </location>
</feature>
<evidence type="ECO:0000256" key="3">
    <source>
        <dbReference type="ARBA" id="ARBA00022729"/>
    </source>
</evidence>
<dbReference type="Gene3D" id="3.40.190.10">
    <property type="entry name" value="Periplasmic binding protein-like II"/>
    <property type="match status" value="2"/>
</dbReference>
<dbReference type="PROSITE" id="PS51257">
    <property type="entry name" value="PROKAR_LIPOPROTEIN"/>
    <property type="match status" value="1"/>
</dbReference>
<dbReference type="Pfam" id="PF00497">
    <property type="entry name" value="SBP_bac_3"/>
    <property type="match status" value="1"/>
</dbReference>
<sequence>MKSKLSKITAILLTVFFTLGLAACGKSAESTGAAASKAETKVDKIKKAGKIVLGTSGDYPPYEFHKSVDGKDTIVGFDVEIAKEIAKDLGVKLEVKEMDFKGLLGALQSGNVDFVLAGMTPTEERKQSVDFSNVYYTAVQKVVVRTEDNDKIKAVSDLKGKAVGVQKGAIQETIAKEQMPDSEAKALGKVSDIALALKTKKIDSAIIEEPVAKSYVNANSEFKISDIVLKTEDAGSAVAVNKGNKELIDQVNKTLDRLTKDKAIEKLVTDATNSVEN</sequence>
<reference evidence="7 8" key="1">
    <citation type="submission" date="2021-01" db="EMBL/GenBank/DDBJ databases">
        <title>Genome public.</title>
        <authorList>
            <person name="Liu C."/>
            <person name="Sun Q."/>
        </authorList>
    </citation>
    <scope>NUCLEOTIDE SEQUENCE [LARGE SCALE GENOMIC DNA]</scope>
    <source>
        <strain evidence="7 8">YIM B02515</strain>
    </source>
</reference>
<evidence type="ECO:0000313" key="8">
    <source>
        <dbReference type="Proteomes" id="UP000632377"/>
    </source>
</evidence>
<keyword evidence="3 5" id="KW-0732">Signal</keyword>
<gene>
    <name evidence="7" type="ORF">JK636_15890</name>
</gene>
<evidence type="ECO:0000256" key="1">
    <source>
        <dbReference type="ARBA" id="ARBA00004196"/>
    </source>
</evidence>
<name>A0ABS1TCY0_9CLOT</name>
<evidence type="ECO:0000256" key="4">
    <source>
        <dbReference type="RuleBase" id="RU003744"/>
    </source>
</evidence>
<dbReference type="EMBL" id="JAESWC010000012">
    <property type="protein sequence ID" value="MBL4937209.1"/>
    <property type="molecule type" value="Genomic_DNA"/>
</dbReference>
<comment type="subcellular location">
    <subcellularLocation>
        <location evidence="1">Cell envelope</location>
    </subcellularLocation>
</comment>
<comment type="similarity">
    <text evidence="2 4">Belongs to the bacterial solute-binding protein 3 family.</text>
</comment>
<evidence type="ECO:0000259" key="6">
    <source>
        <dbReference type="SMART" id="SM00062"/>
    </source>
</evidence>
<evidence type="ECO:0000256" key="5">
    <source>
        <dbReference type="SAM" id="SignalP"/>
    </source>
</evidence>
<organism evidence="7 8">
    <name type="scientific">Clostridium rhizosphaerae</name>
    <dbReference type="NCBI Taxonomy" id="2803861"/>
    <lineage>
        <taxon>Bacteria</taxon>
        <taxon>Bacillati</taxon>
        <taxon>Bacillota</taxon>
        <taxon>Clostridia</taxon>
        <taxon>Eubacteriales</taxon>
        <taxon>Clostridiaceae</taxon>
        <taxon>Clostridium</taxon>
    </lineage>
</organism>
<dbReference type="RefSeq" id="WP_202749960.1">
    <property type="nucleotide sequence ID" value="NZ_JAESWC010000012.1"/>
</dbReference>
<feature type="signal peptide" evidence="5">
    <location>
        <begin position="1"/>
        <end position="22"/>
    </location>
</feature>
<dbReference type="SMART" id="SM00062">
    <property type="entry name" value="PBPb"/>
    <property type="match status" value="1"/>
</dbReference>